<dbReference type="GeneID" id="73292542"/>
<accession>A0A9E7NES6</accession>
<keyword evidence="2" id="KW-1185">Reference proteome</keyword>
<name>A0A9E7NES6_9EURY</name>
<dbReference type="Proteomes" id="UP001056855">
    <property type="component" value="Plasmid unnamed3"/>
</dbReference>
<geneLocation type="plasmid" evidence="1 2">
    <name>unnamed3</name>
</geneLocation>
<dbReference type="RefSeq" id="WP_254161642.1">
    <property type="nucleotide sequence ID" value="NZ_CP100358.1"/>
</dbReference>
<protein>
    <submittedName>
        <fullName evidence="1">Uncharacterized protein</fullName>
    </submittedName>
</protein>
<proteinExistence type="predicted"/>
<dbReference type="EMBL" id="CP100358">
    <property type="protein sequence ID" value="UTF56031.1"/>
    <property type="molecule type" value="Genomic_DNA"/>
</dbReference>
<evidence type="ECO:0000313" key="1">
    <source>
        <dbReference type="EMBL" id="UTF56031.1"/>
    </source>
</evidence>
<evidence type="ECO:0000313" key="2">
    <source>
        <dbReference type="Proteomes" id="UP001056855"/>
    </source>
</evidence>
<sequence length="66" mass="7929">MKPPRFVHTLAERFNLTRYQEWACDRDHHYLVPTELSAFFRVKAAECEWCDHEEEFEEGGPSMVVR</sequence>
<dbReference type="KEGG" id="sawl:NGM29_20810"/>
<reference evidence="1" key="1">
    <citation type="submission" date="2022-06" db="EMBL/GenBank/DDBJ databases">
        <title>Diverse halophilic archaea isolated from saline environments.</title>
        <authorList>
            <person name="Cui H.-L."/>
        </authorList>
    </citation>
    <scope>NUCLEOTIDE SEQUENCE</scope>
    <source>
        <strain evidence="1">WLHS1</strain>
        <plasmid evidence="1">unnamed3</plasmid>
    </source>
</reference>
<dbReference type="AlphaFoldDB" id="A0A9E7NES6"/>
<gene>
    <name evidence="1" type="ORF">NGM29_20810</name>
</gene>
<keyword evidence="1" id="KW-0614">Plasmid</keyword>
<organism evidence="1 2">
    <name type="scientific">Natronosalvus rutilus</name>
    <dbReference type="NCBI Taxonomy" id="2953753"/>
    <lineage>
        <taxon>Archaea</taxon>
        <taxon>Methanobacteriati</taxon>
        <taxon>Methanobacteriota</taxon>
        <taxon>Stenosarchaea group</taxon>
        <taxon>Halobacteria</taxon>
        <taxon>Halobacteriales</taxon>
        <taxon>Natrialbaceae</taxon>
        <taxon>Natronosalvus</taxon>
    </lineage>
</organism>